<evidence type="ECO:0000313" key="2">
    <source>
        <dbReference type="EMBL" id="CAL67517.1"/>
    </source>
</evidence>
<accession>A0M4H2</accession>
<proteinExistence type="predicted"/>
<dbReference type="AlphaFoldDB" id="A0M4H2"/>
<protein>
    <submittedName>
        <fullName evidence="2">Membrane protein containing DUF1361</fullName>
    </submittedName>
</protein>
<dbReference type="HOGENOM" id="CLU_081833_1_0_10"/>
<evidence type="ECO:0000256" key="1">
    <source>
        <dbReference type="SAM" id="Phobius"/>
    </source>
</evidence>
<evidence type="ECO:0000313" key="3">
    <source>
        <dbReference type="Proteomes" id="UP000000755"/>
    </source>
</evidence>
<feature type="transmembrane region" description="Helical" evidence="1">
    <location>
        <begin position="188"/>
        <end position="206"/>
    </location>
</feature>
<feature type="transmembrane region" description="Helical" evidence="1">
    <location>
        <begin position="62"/>
        <end position="84"/>
    </location>
</feature>
<dbReference type="Pfam" id="PF07099">
    <property type="entry name" value="DUF1361"/>
    <property type="match status" value="1"/>
</dbReference>
<keyword evidence="1" id="KW-1133">Transmembrane helix</keyword>
<reference evidence="2 3" key="1">
    <citation type="journal article" date="2006" name="Environ. Microbiol.">
        <title>Whole genome analysis of the marine Bacteroidetes'Gramella forsetii' reveals adaptations to degradation of polymeric organic matter.</title>
        <authorList>
            <person name="Bauer M."/>
            <person name="Kube M."/>
            <person name="Teeling H."/>
            <person name="Richter M."/>
            <person name="Lombardot T."/>
            <person name="Allers E."/>
            <person name="Wuerdemann C.A."/>
            <person name="Quast C."/>
            <person name="Kuhl H."/>
            <person name="Knaust F."/>
            <person name="Woebken D."/>
            <person name="Bischof K."/>
            <person name="Mussmann M."/>
            <person name="Choudhuri J.V."/>
            <person name="Meyer F."/>
            <person name="Reinhardt R."/>
            <person name="Amann R.I."/>
            <person name="Gloeckner F.O."/>
        </authorList>
    </citation>
    <scope>NUCLEOTIDE SEQUENCE [LARGE SCALE GENOMIC DNA]</scope>
    <source>
        <strain evidence="2 3">KT0803</strain>
    </source>
</reference>
<feature type="transmembrane region" description="Helical" evidence="1">
    <location>
        <begin position="12"/>
        <end position="29"/>
    </location>
</feature>
<keyword evidence="1" id="KW-0472">Membrane</keyword>
<dbReference type="Proteomes" id="UP000000755">
    <property type="component" value="Chromosome"/>
</dbReference>
<feature type="transmembrane region" description="Helical" evidence="1">
    <location>
        <begin position="96"/>
        <end position="117"/>
    </location>
</feature>
<feature type="transmembrane region" description="Helical" evidence="1">
    <location>
        <begin position="138"/>
        <end position="157"/>
    </location>
</feature>
<dbReference type="RefSeq" id="WP_011710420.1">
    <property type="nucleotide sequence ID" value="NC_008571.1"/>
</dbReference>
<keyword evidence="1" id="KW-0812">Transmembrane</keyword>
<dbReference type="STRING" id="411154.GFO_2561"/>
<organism evidence="2 3">
    <name type="scientific">Christiangramia forsetii (strain DSM 17595 / CGMCC 1.15422 / KT0803)</name>
    <name type="common">Gramella forsetii</name>
    <dbReference type="NCBI Taxonomy" id="411154"/>
    <lineage>
        <taxon>Bacteria</taxon>
        <taxon>Pseudomonadati</taxon>
        <taxon>Bacteroidota</taxon>
        <taxon>Flavobacteriia</taxon>
        <taxon>Flavobacteriales</taxon>
        <taxon>Flavobacteriaceae</taxon>
        <taxon>Christiangramia</taxon>
    </lineage>
</organism>
<gene>
    <name evidence="2" type="ordered locus">GFO_2561</name>
</gene>
<dbReference type="OrthoDB" id="4540541at2"/>
<dbReference type="InterPro" id="IPR009793">
    <property type="entry name" value="DUF1361"/>
</dbReference>
<sequence>MKLFLKNTLTPFHWILIYGFSLLLLRIIITGELYFIFLAWNLFLAAVPLWICKIIEKFHGNIGMGTVLLFAVWLLFLPNTFYVVTDLMHLQNSSGALLMLDVLLILSFALICLYLGFASLQKMNKIIIDSFHLRSLIFFNYSILILCSFGIYLGRFLRYNSWNIISNPKSLFLDCFNFLKYPMENKEVWIFTFGFGLFLISIHRLFNKTSYAIDQE</sequence>
<dbReference type="EMBL" id="CU207366">
    <property type="protein sequence ID" value="CAL67517.1"/>
    <property type="molecule type" value="Genomic_DNA"/>
</dbReference>
<dbReference type="eggNOG" id="COG4330">
    <property type="taxonomic scope" value="Bacteria"/>
</dbReference>
<dbReference type="KEGG" id="gfo:GFO_2561"/>
<feature type="transmembrane region" description="Helical" evidence="1">
    <location>
        <begin position="35"/>
        <end position="55"/>
    </location>
</feature>
<name>A0M4H2_CHRFK</name>